<evidence type="ECO:0000256" key="2">
    <source>
        <dbReference type="ARBA" id="ARBA00004240"/>
    </source>
</evidence>
<keyword evidence="7" id="KW-0333">Golgi apparatus</keyword>
<dbReference type="Pfam" id="PF04051">
    <property type="entry name" value="TRAPP"/>
    <property type="match status" value="1"/>
</dbReference>
<dbReference type="SUPFAM" id="SSF111126">
    <property type="entry name" value="Ligand-binding domain in the NO signalling and Golgi transport"/>
    <property type="match status" value="1"/>
</dbReference>
<dbReference type="InterPro" id="IPR024096">
    <property type="entry name" value="NO_sig/Golgi_transp_ligand-bd"/>
</dbReference>
<dbReference type="GO" id="GO:0048193">
    <property type="term" value="P:Golgi vesicle transport"/>
    <property type="evidence" value="ECO:0007669"/>
    <property type="project" value="InterPro"/>
</dbReference>
<evidence type="ECO:0000256" key="3">
    <source>
        <dbReference type="ARBA" id="ARBA00006218"/>
    </source>
</evidence>
<accession>A0A6B2FZ39</accession>
<comment type="subcellular location">
    <subcellularLocation>
        <location evidence="2">Endoplasmic reticulum</location>
    </subcellularLocation>
    <subcellularLocation>
        <location evidence="1">Golgi apparatus</location>
        <location evidence="1">cis-Golgi network</location>
    </subcellularLocation>
</comment>
<keyword evidence="4" id="KW-0813">Transport</keyword>
<dbReference type="GO" id="GO:0005783">
    <property type="term" value="C:endoplasmic reticulum"/>
    <property type="evidence" value="ECO:0007669"/>
    <property type="project" value="UniProtKB-SubCell"/>
</dbReference>
<protein>
    <submittedName>
        <fullName evidence="8">Trafficking protein particle complex subunit 3 (Trinotate prediction)</fullName>
    </submittedName>
</protein>
<dbReference type="InterPro" id="IPR016721">
    <property type="entry name" value="Bet3"/>
</dbReference>
<evidence type="ECO:0000256" key="7">
    <source>
        <dbReference type="ARBA" id="ARBA00023034"/>
    </source>
</evidence>
<sequence length="109" mass="12566">MKETSEIISKNAFKCYLGVIPEVTNWDPTQTEFSLIFETNPLAENVELPPKMDDLWYSNVLAGIIKGALEMVFLEVDSYFIKDQLRGDNYTEIRIKLINKTTPLIPHEE</sequence>
<reference evidence="8" key="1">
    <citation type="submission" date="2018-11" db="EMBL/GenBank/DDBJ databases">
        <title>Myxobolus squamalis genome and transcriptome.</title>
        <authorList>
            <person name="Yahalomi D."/>
            <person name="Atkinson S.D."/>
            <person name="Neuhof M."/>
            <person name="Chang E.S."/>
            <person name="Philippe H."/>
            <person name="Cartwright P."/>
            <person name="Bartholomew J.L."/>
            <person name="Huchon D."/>
        </authorList>
    </citation>
    <scope>NUCLEOTIDE SEQUENCE</scope>
    <source>
        <strain evidence="8">71B08</strain>
        <tissue evidence="8">Whole</tissue>
    </source>
</reference>
<dbReference type="EMBL" id="GHBR01001754">
    <property type="protein sequence ID" value="NDJ96868.1"/>
    <property type="molecule type" value="Transcribed_RNA"/>
</dbReference>
<dbReference type="AlphaFoldDB" id="A0A6B2FZ39"/>
<keyword evidence="6" id="KW-0931">ER-Golgi transport</keyword>
<proteinExistence type="inferred from homology"/>
<dbReference type="GO" id="GO:0005794">
    <property type="term" value="C:Golgi apparatus"/>
    <property type="evidence" value="ECO:0007669"/>
    <property type="project" value="UniProtKB-SubCell"/>
</dbReference>
<evidence type="ECO:0000256" key="5">
    <source>
        <dbReference type="ARBA" id="ARBA00022824"/>
    </source>
</evidence>
<dbReference type="Gene3D" id="3.30.1380.20">
    <property type="entry name" value="Trafficking protein particle complex subunit 3"/>
    <property type="match status" value="1"/>
</dbReference>
<dbReference type="CDD" id="cd14942">
    <property type="entry name" value="TRAPPC3_bet3"/>
    <property type="match status" value="1"/>
</dbReference>
<name>A0A6B2FZ39_MYXSQ</name>
<dbReference type="GO" id="GO:0030008">
    <property type="term" value="C:TRAPP complex"/>
    <property type="evidence" value="ECO:0007669"/>
    <property type="project" value="InterPro"/>
</dbReference>
<organism evidence="8">
    <name type="scientific">Myxobolus squamalis</name>
    <name type="common">Myxosporean</name>
    <dbReference type="NCBI Taxonomy" id="59785"/>
    <lineage>
        <taxon>Eukaryota</taxon>
        <taxon>Metazoa</taxon>
        <taxon>Cnidaria</taxon>
        <taxon>Myxozoa</taxon>
        <taxon>Myxosporea</taxon>
        <taxon>Bivalvulida</taxon>
        <taxon>Platysporina</taxon>
        <taxon>Myxobolidae</taxon>
        <taxon>Myxobolus</taxon>
    </lineage>
</organism>
<dbReference type="PANTHER" id="PTHR13048">
    <property type="entry name" value="TRAFFICKING PROTEIN PARTICLE COMPLEX SUBUNIT 3"/>
    <property type="match status" value="1"/>
</dbReference>
<evidence type="ECO:0000256" key="6">
    <source>
        <dbReference type="ARBA" id="ARBA00022892"/>
    </source>
</evidence>
<keyword evidence="5" id="KW-0256">Endoplasmic reticulum</keyword>
<dbReference type="InterPro" id="IPR007194">
    <property type="entry name" value="TRAPP_component"/>
</dbReference>
<evidence type="ECO:0000313" key="8">
    <source>
        <dbReference type="EMBL" id="NDJ96868.1"/>
    </source>
</evidence>
<evidence type="ECO:0000256" key="1">
    <source>
        <dbReference type="ARBA" id="ARBA00004222"/>
    </source>
</evidence>
<evidence type="ECO:0000256" key="4">
    <source>
        <dbReference type="ARBA" id="ARBA00022448"/>
    </source>
</evidence>
<comment type="similarity">
    <text evidence="3">Belongs to the TRAPP small subunits family. BET3 subfamily.</text>
</comment>